<sequence>MINKILQEIIYSSIPMRSPDFSLVDSLTQKAIQCTVNQGSIDLHITLTQNHSFRLSRTGKTFTINRLINNEVDSLIIDINQNDLSHLYNALNRSITM</sequence>
<evidence type="ECO:0000313" key="1">
    <source>
        <dbReference type="EMBL" id="CAH1603998.1"/>
    </source>
</evidence>
<protein>
    <submittedName>
        <fullName evidence="1">Uncharacterized protein</fullName>
    </submittedName>
</protein>
<dbReference type="RefSeq" id="WP_409588161.1">
    <property type="nucleotide sequence ID" value="NZ_CAKMTZ010000002.1"/>
</dbReference>
<organism evidence="1 2">
    <name type="scientific">Vibrio jasicida</name>
    <dbReference type="NCBI Taxonomy" id="766224"/>
    <lineage>
        <taxon>Bacteria</taxon>
        <taxon>Pseudomonadati</taxon>
        <taxon>Pseudomonadota</taxon>
        <taxon>Gammaproteobacteria</taxon>
        <taxon>Vibrionales</taxon>
        <taxon>Vibrionaceae</taxon>
        <taxon>Vibrio</taxon>
    </lineage>
</organism>
<name>A0AAU9QXW9_9VIBR</name>
<dbReference type="EMBL" id="CAKMUD010000149">
    <property type="protein sequence ID" value="CAH1603998.1"/>
    <property type="molecule type" value="Genomic_DNA"/>
</dbReference>
<dbReference type="AlphaFoldDB" id="A0AAU9QXW9"/>
<evidence type="ECO:0000313" key="2">
    <source>
        <dbReference type="Proteomes" id="UP001295462"/>
    </source>
</evidence>
<dbReference type="Proteomes" id="UP001295462">
    <property type="component" value="Unassembled WGS sequence"/>
</dbReference>
<reference evidence="1" key="1">
    <citation type="submission" date="2022-01" db="EMBL/GenBank/DDBJ databases">
        <authorList>
            <person name="Lagorce A."/>
        </authorList>
    </citation>
    <scope>NUCLEOTIDE SEQUENCE</scope>
    <source>
        <strain evidence="1">Th15_F1_A12</strain>
    </source>
</reference>
<accession>A0AAU9QXW9</accession>
<gene>
    <name evidence="1" type="ORF">THF1A12_90102</name>
</gene>
<comment type="caution">
    <text evidence="1">The sequence shown here is derived from an EMBL/GenBank/DDBJ whole genome shotgun (WGS) entry which is preliminary data.</text>
</comment>
<proteinExistence type="predicted"/>